<proteinExistence type="predicted"/>
<evidence type="ECO:0000256" key="2">
    <source>
        <dbReference type="SAM" id="MobiDB-lite"/>
    </source>
</evidence>
<dbReference type="CDD" id="cd00190">
    <property type="entry name" value="Tryp_SPc"/>
    <property type="match status" value="1"/>
</dbReference>
<dbReference type="AlphaFoldDB" id="A0A7R9GI49"/>
<dbReference type="InterPro" id="IPR009003">
    <property type="entry name" value="Peptidase_S1_PA"/>
</dbReference>
<accession>A0A7R9GI49</accession>
<feature type="compositionally biased region" description="Low complexity" evidence="2">
    <location>
        <begin position="92"/>
        <end position="104"/>
    </location>
</feature>
<feature type="domain" description="Peptidase S1" evidence="4">
    <location>
        <begin position="204"/>
        <end position="453"/>
    </location>
</feature>
<evidence type="ECO:0000256" key="3">
    <source>
        <dbReference type="SAM" id="SignalP"/>
    </source>
</evidence>
<sequence length="454" mass="50063">MSTVVLVRGLWWSILLFKHCIHSASDDGRNVLDTQHVPYKMSDYDSHWDSMDNVDLGSYLSIQHHTTTPNESREDESSWTMMPASGLDDATSHSPSSSSSSSDRVVSVFYQGDPDCSLVENSKNATGRDHVLSITAPSGMMNNSAIVTKYDVQNDSTEADEFLLAGLLNNNGNPSTTNSKWKEDKKRNKKGKKGNKGSSQSKSIKQKSKKESYPGKYPFVALVKYKGVFHCVGSIISPKYILSSRQWAAVDPNVTNFMVSVGVHNLVKEELPAEQTIPVQEIHLHPNLGNMVHSYDFALYELRHHIKEKGRLIQMIALPLPNTQLLSGGECFVVGWGKAVKDSERTRDIKYAEVMAVELSDAKLSLISFSACEEAYGRKVDHSMICAGYRGERGENYSPKGDRGGPLVCKVDGGAGWIQAGVVSWGIARASLGRFGVFARVTAARPWIKQISQV</sequence>
<keyword evidence="1" id="KW-1015">Disulfide bond</keyword>
<evidence type="ECO:0000256" key="1">
    <source>
        <dbReference type="ARBA" id="ARBA00023157"/>
    </source>
</evidence>
<feature type="signal peptide" evidence="3">
    <location>
        <begin position="1"/>
        <end position="23"/>
    </location>
</feature>
<protein>
    <recommendedName>
        <fullName evidence="4">Peptidase S1 domain-containing protein</fullName>
    </recommendedName>
</protein>
<dbReference type="SMART" id="SM00020">
    <property type="entry name" value="Tryp_SPc"/>
    <property type="match status" value="1"/>
</dbReference>
<dbReference type="PANTHER" id="PTHR24253">
    <property type="entry name" value="TRANSMEMBRANE PROTEASE SERINE"/>
    <property type="match status" value="1"/>
</dbReference>
<dbReference type="EMBL" id="OA885306">
    <property type="protein sequence ID" value="CAD7281898.1"/>
    <property type="molecule type" value="Genomic_DNA"/>
</dbReference>
<keyword evidence="3" id="KW-0732">Signal</keyword>
<dbReference type="InterPro" id="IPR043504">
    <property type="entry name" value="Peptidase_S1_PA_chymotrypsin"/>
</dbReference>
<dbReference type="Pfam" id="PF00089">
    <property type="entry name" value="Trypsin"/>
    <property type="match status" value="1"/>
</dbReference>
<dbReference type="PROSITE" id="PS50240">
    <property type="entry name" value="TRYPSIN_DOM"/>
    <property type="match status" value="1"/>
</dbReference>
<organism evidence="5">
    <name type="scientific">Notodromas monacha</name>
    <dbReference type="NCBI Taxonomy" id="399045"/>
    <lineage>
        <taxon>Eukaryota</taxon>
        <taxon>Metazoa</taxon>
        <taxon>Ecdysozoa</taxon>
        <taxon>Arthropoda</taxon>
        <taxon>Crustacea</taxon>
        <taxon>Oligostraca</taxon>
        <taxon>Ostracoda</taxon>
        <taxon>Podocopa</taxon>
        <taxon>Podocopida</taxon>
        <taxon>Cypridocopina</taxon>
        <taxon>Cypridoidea</taxon>
        <taxon>Cyprididae</taxon>
        <taxon>Notodromas</taxon>
    </lineage>
</organism>
<feature type="chain" id="PRO_5036210797" description="Peptidase S1 domain-containing protein" evidence="3">
    <location>
        <begin position="24"/>
        <end position="454"/>
    </location>
</feature>
<dbReference type="PANTHER" id="PTHR24253:SF153">
    <property type="entry name" value="SERINE PROTEASE HEPSIN"/>
    <property type="match status" value="1"/>
</dbReference>
<dbReference type="OrthoDB" id="10061449at2759"/>
<keyword evidence="6" id="KW-1185">Reference proteome</keyword>
<evidence type="ECO:0000259" key="4">
    <source>
        <dbReference type="PROSITE" id="PS50240"/>
    </source>
</evidence>
<reference evidence="5" key="1">
    <citation type="submission" date="2020-11" db="EMBL/GenBank/DDBJ databases">
        <authorList>
            <person name="Tran Van P."/>
        </authorList>
    </citation>
    <scope>NUCLEOTIDE SEQUENCE</scope>
</reference>
<feature type="region of interest" description="Disordered" evidence="2">
    <location>
        <begin position="167"/>
        <end position="210"/>
    </location>
</feature>
<dbReference type="GO" id="GO:0004252">
    <property type="term" value="F:serine-type endopeptidase activity"/>
    <property type="evidence" value="ECO:0007669"/>
    <property type="project" value="InterPro"/>
</dbReference>
<dbReference type="Proteomes" id="UP000678499">
    <property type="component" value="Unassembled WGS sequence"/>
</dbReference>
<dbReference type="InterPro" id="IPR001254">
    <property type="entry name" value="Trypsin_dom"/>
</dbReference>
<dbReference type="EMBL" id="CAJPEX010003269">
    <property type="protein sequence ID" value="CAG0922050.1"/>
    <property type="molecule type" value="Genomic_DNA"/>
</dbReference>
<dbReference type="GO" id="GO:0006508">
    <property type="term" value="P:proteolysis"/>
    <property type="evidence" value="ECO:0007669"/>
    <property type="project" value="InterPro"/>
</dbReference>
<feature type="region of interest" description="Disordered" evidence="2">
    <location>
        <begin position="65"/>
        <end position="104"/>
    </location>
</feature>
<dbReference type="Gene3D" id="2.40.10.10">
    <property type="entry name" value="Trypsin-like serine proteases"/>
    <property type="match status" value="1"/>
</dbReference>
<gene>
    <name evidence="5" type="ORF">NMOB1V02_LOCUS9533</name>
</gene>
<name>A0A7R9GI49_9CRUS</name>
<evidence type="ECO:0000313" key="5">
    <source>
        <dbReference type="EMBL" id="CAD7281898.1"/>
    </source>
</evidence>
<dbReference type="SUPFAM" id="SSF50494">
    <property type="entry name" value="Trypsin-like serine proteases"/>
    <property type="match status" value="1"/>
</dbReference>
<evidence type="ECO:0000313" key="6">
    <source>
        <dbReference type="Proteomes" id="UP000678499"/>
    </source>
</evidence>